<keyword evidence="3" id="KW-0238">DNA-binding</keyword>
<evidence type="ECO:0000313" key="6">
    <source>
        <dbReference type="EMBL" id="QJE03469.1"/>
    </source>
</evidence>
<comment type="similarity">
    <text evidence="1">Belongs to the LysR transcriptional regulatory family.</text>
</comment>
<dbReference type="Gene3D" id="1.10.10.10">
    <property type="entry name" value="Winged helix-like DNA-binding domain superfamily/Winged helix DNA-binding domain"/>
    <property type="match status" value="1"/>
</dbReference>
<protein>
    <submittedName>
        <fullName evidence="6">LysR family transcriptional regulator</fullName>
    </submittedName>
</protein>
<name>A0A7Z2W222_9BURK</name>
<dbReference type="FunFam" id="1.10.10.10:FF:000001">
    <property type="entry name" value="LysR family transcriptional regulator"/>
    <property type="match status" value="1"/>
</dbReference>
<dbReference type="Pfam" id="PF00126">
    <property type="entry name" value="HTH_1"/>
    <property type="match status" value="1"/>
</dbReference>
<dbReference type="CDD" id="cd08422">
    <property type="entry name" value="PBP2_CrgA_like"/>
    <property type="match status" value="1"/>
</dbReference>
<dbReference type="PANTHER" id="PTHR30537">
    <property type="entry name" value="HTH-TYPE TRANSCRIPTIONAL REGULATOR"/>
    <property type="match status" value="1"/>
</dbReference>
<evidence type="ECO:0000256" key="4">
    <source>
        <dbReference type="ARBA" id="ARBA00023163"/>
    </source>
</evidence>
<dbReference type="GO" id="GO:0003700">
    <property type="term" value="F:DNA-binding transcription factor activity"/>
    <property type="evidence" value="ECO:0007669"/>
    <property type="project" value="InterPro"/>
</dbReference>
<dbReference type="Gene3D" id="3.40.190.290">
    <property type="match status" value="1"/>
</dbReference>
<keyword evidence="4" id="KW-0804">Transcription</keyword>
<dbReference type="SUPFAM" id="SSF46785">
    <property type="entry name" value="Winged helix' DNA-binding domain"/>
    <property type="match status" value="1"/>
</dbReference>
<evidence type="ECO:0000256" key="2">
    <source>
        <dbReference type="ARBA" id="ARBA00023015"/>
    </source>
</evidence>
<dbReference type="SUPFAM" id="SSF53850">
    <property type="entry name" value="Periplasmic binding protein-like II"/>
    <property type="match status" value="1"/>
</dbReference>
<keyword evidence="7" id="KW-1185">Reference proteome</keyword>
<keyword evidence="2" id="KW-0805">Transcription regulation</keyword>
<gene>
    <name evidence="6" type="ORF">HH212_19155</name>
</gene>
<dbReference type="EMBL" id="CP051685">
    <property type="protein sequence ID" value="QJE03469.1"/>
    <property type="molecule type" value="Genomic_DNA"/>
</dbReference>
<feature type="domain" description="HTH lysR-type" evidence="5">
    <location>
        <begin position="1"/>
        <end position="59"/>
    </location>
</feature>
<proteinExistence type="inferred from homology"/>
<dbReference type="InterPro" id="IPR000847">
    <property type="entry name" value="LysR_HTH_N"/>
</dbReference>
<dbReference type="PANTHER" id="PTHR30537:SF30">
    <property type="entry name" value="TRANSCRIPTIONAL REGULATOR-RELATED"/>
    <property type="match status" value="1"/>
</dbReference>
<dbReference type="PROSITE" id="PS50931">
    <property type="entry name" value="HTH_LYSR"/>
    <property type="match status" value="1"/>
</dbReference>
<dbReference type="InterPro" id="IPR005119">
    <property type="entry name" value="LysR_subst-bd"/>
</dbReference>
<dbReference type="GO" id="GO:0043565">
    <property type="term" value="F:sequence-specific DNA binding"/>
    <property type="evidence" value="ECO:0007669"/>
    <property type="project" value="TreeGrafter"/>
</dbReference>
<reference evidence="6 7" key="1">
    <citation type="submission" date="2020-04" db="EMBL/GenBank/DDBJ databases">
        <title>Genome sequencing of novel species.</title>
        <authorList>
            <person name="Heo J."/>
            <person name="Kim S.-J."/>
            <person name="Kim J.-S."/>
            <person name="Hong S.-B."/>
            <person name="Kwon S.-W."/>
        </authorList>
    </citation>
    <scope>NUCLEOTIDE SEQUENCE [LARGE SCALE GENOMIC DNA]</scope>
    <source>
        <strain evidence="6 7">GN2-R2</strain>
    </source>
</reference>
<dbReference type="GO" id="GO:0006351">
    <property type="term" value="P:DNA-templated transcription"/>
    <property type="evidence" value="ECO:0007669"/>
    <property type="project" value="TreeGrafter"/>
</dbReference>
<dbReference type="Proteomes" id="UP000502415">
    <property type="component" value="Chromosome"/>
</dbReference>
<dbReference type="InterPro" id="IPR036388">
    <property type="entry name" value="WH-like_DNA-bd_sf"/>
</dbReference>
<sequence length="324" mass="33763">MDDLKAMAVFAETVDAGSMSAAARRLQMTPSAVSQAIRALESRGGVTLLHRSTRKLALTEAGERYYPHCRRLLDAGQAAADSLQLARDAPSGELRVAAPVGFAGHIAPALAPLLADAPLLRLRLLVDDAMIDLIEARIDIAVRAGRLADSGWTARRLCELRTVLCAAPDYLARHGTPLAPEELPAHQWLALGRAPQAGARTGPAAAPDAVAAPAASSRAVTMALDLTAPDGAVHGVALQARIASNSQVALQQMCEHGLGIAHLAEADAAPALQRGALVRVLPAWRLAALPVAALTARRDGEAAKVRAALDHLKRYFATLPGAAA</sequence>
<evidence type="ECO:0000256" key="3">
    <source>
        <dbReference type="ARBA" id="ARBA00023125"/>
    </source>
</evidence>
<evidence type="ECO:0000259" key="5">
    <source>
        <dbReference type="PROSITE" id="PS50931"/>
    </source>
</evidence>
<evidence type="ECO:0000256" key="1">
    <source>
        <dbReference type="ARBA" id="ARBA00009437"/>
    </source>
</evidence>
<evidence type="ECO:0000313" key="7">
    <source>
        <dbReference type="Proteomes" id="UP000502415"/>
    </source>
</evidence>
<dbReference type="AlphaFoldDB" id="A0A7Z2W222"/>
<dbReference type="KEGG" id="mfy:HH212_19155"/>
<accession>A0A7Z2W222</accession>
<dbReference type="InterPro" id="IPR036390">
    <property type="entry name" value="WH_DNA-bd_sf"/>
</dbReference>
<organism evidence="6 7">
    <name type="scientific">Massilia forsythiae</name>
    <dbReference type="NCBI Taxonomy" id="2728020"/>
    <lineage>
        <taxon>Bacteria</taxon>
        <taxon>Pseudomonadati</taxon>
        <taxon>Pseudomonadota</taxon>
        <taxon>Betaproteobacteria</taxon>
        <taxon>Burkholderiales</taxon>
        <taxon>Oxalobacteraceae</taxon>
        <taxon>Telluria group</taxon>
        <taxon>Massilia</taxon>
    </lineage>
</organism>
<dbReference type="Pfam" id="PF03466">
    <property type="entry name" value="LysR_substrate"/>
    <property type="match status" value="2"/>
</dbReference>
<dbReference type="InterPro" id="IPR058163">
    <property type="entry name" value="LysR-type_TF_proteobact-type"/>
</dbReference>